<gene>
    <name evidence="3" type="ORF">UY76_C0067G0005</name>
</gene>
<evidence type="ECO:0000313" key="4">
    <source>
        <dbReference type="Proteomes" id="UP000034054"/>
    </source>
</evidence>
<sequence length="183" mass="20685">MRRYLLSSLIISTLVLLGSGVYAFAQELSTDQINALNDEIEHKQQSIDQLNRQIDTYKDKIEEKQAQEATLYGELDLLDNRIAKTQLDMEATEAEIDLVNAQIALIEQEVHDLEALMNKDLELVAQVLQKIEVQDNTLPLQLVFGTDSFSEFFSNLEQLEAVSSDLKTAVDTARQSKAQLLEK</sequence>
<accession>A0A0G2AEW1</accession>
<evidence type="ECO:0000256" key="2">
    <source>
        <dbReference type="SAM" id="SignalP"/>
    </source>
</evidence>
<keyword evidence="1" id="KW-0175">Coiled coil</keyword>
<dbReference type="Gene3D" id="6.10.250.3150">
    <property type="match status" value="1"/>
</dbReference>
<reference evidence="3 4" key="1">
    <citation type="journal article" date="2015" name="Nature">
        <title>rRNA introns, odd ribosomes, and small enigmatic genomes across a large radiation of phyla.</title>
        <authorList>
            <person name="Brown C.T."/>
            <person name="Hug L.A."/>
            <person name="Thomas B.C."/>
            <person name="Sharon I."/>
            <person name="Castelle C.J."/>
            <person name="Singh A."/>
            <person name="Wilkins M.J."/>
            <person name="Williams K.H."/>
            <person name="Banfield J.F."/>
        </authorList>
    </citation>
    <scope>NUCLEOTIDE SEQUENCE [LARGE SCALE GENOMIC DNA]</scope>
</reference>
<evidence type="ECO:0000256" key="1">
    <source>
        <dbReference type="SAM" id="Coils"/>
    </source>
</evidence>
<dbReference type="EMBL" id="LCRH01000067">
    <property type="protein sequence ID" value="KKW31044.1"/>
    <property type="molecule type" value="Genomic_DNA"/>
</dbReference>
<proteinExistence type="predicted"/>
<name>A0A0G2AEW1_9BACT</name>
<dbReference type="Proteomes" id="UP000034054">
    <property type="component" value="Unassembled WGS sequence"/>
</dbReference>
<keyword evidence="2" id="KW-0732">Signal</keyword>
<dbReference type="SUPFAM" id="SSF58100">
    <property type="entry name" value="Bacterial hemolysins"/>
    <property type="match status" value="1"/>
</dbReference>
<protein>
    <recommendedName>
        <fullName evidence="5">Peptidase M23</fullName>
    </recommendedName>
</protein>
<comment type="caution">
    <text evidence="3">The sequence shown here is derived from an EMBL/GenBank/DDBJ whole genome shotgun (WGS) entry which is preliminary data.</text>
</comment>
<feature type="chain" id="PRO_5002541853" description="Peptidase M23" evidence="2">
    <location>
        <begin position="26"/>
        <end position="183"/>
    </location>
</feature>
<evidence type="ECO:0008006" key="5">
    <source>
        <dbReference type="Google" id="ProtNLM"/>
    </source>
</evidence>
<feature type="non-terminal residue" evidence="3">
    <location>
        <position position="183"/>
    </location>
</feature>
<organism evidence="3 4">
    <name type="scientific">Candidatus Uhrbacteria bacterium GW2011_GWA2_52_8d</name>
    <dbReference type="NCBI Taxonomy" id="1618979"/>
    <lineage>
        <taxon>Bacteria</taxon>
        <taxon>Candidatus Uhriibacteriota</taxon>
    </lineage>
</organism>
<feature type="coiled-coil region" evidence="1">
    <location>
        <begin position="33"/>
        <end position="116"/>
    </location>
</feature>
<evidence type="ECO:0000313" key="3">
    <source>
        <dbReference type="EMBL" id="KKW31044.1"/>
    </source>
</evidence>
<feature type="signal peptide" evidence="2">
    <location>
        <begin position="1"/>
        <end position="25"/>
    </location>
</feature>
<dbReference type="AlphaFoldDB" id="A0A0G2AEW1"/>